<dbReference type="AlphaFoldDB" id="W5KKX1"/>
<dbReference type="SUPFAM" id="SSF52047">
    <property type="entry name" value="RNI-like"/>
    <property type="match status" value="1"/>
</dbReference>
<dbReference type="GeneTree" id="ENSGT01150000286911"/>
<proteinExistence type="predicted"/>
<keyword evidence="2" id="KW-0677">Repeat</keyword>
<evidence type="ECO:0000256" key="1">
    <source>
        <dbReference type="ARBA" id="ARBA00022614"/>
    </source>
</evidence>
<keyword evidence="4" id="KW-1185">Reference proteome</keyword>
<accession>W5KKX1</accession>
<dbReference type="Proteomes" id="UP000018467">
    <property type="component" value="Unassembled WGS sequence"/>
</dbReference>
<reference evidence="3" key="3">
    <citation type="submission" date="2025-08" db="UniProtKB">
        <authorList>
            <consortium name="Ensembl"/>
        </authorList>
    </citation>
    <scope>IDENTIFICATION</scope>
</reference>
<keyword evidence="1" id="KW-0433">Leucine-rich repeat</keyword>
<protein>
    <submittedName>
        <fullName evidence="3">Uncharacterized protein</fullName>
    </submittedName>
</protein>
<dbReference type="PANTHER" id="PTHR24106">
    <property type="entry name" value="NACHT, LRR AND CARD DOMAINS-CONTAINING"/>
    <property type="match status" value="1"/>
</dbReference>
<dbReference type="InterPro" id="IPR051261">
    <property type="entry name" value="NLR"/>
</dbReference>
<reference evidence="3" key="4">
    <citation type="submission" date="2025-09" db="UniProtKB">
        <authorList>
            <consortium name="Ensembl"/>
        </authorList>
    </citation>
    <scope>IDENTIFICATION</scope>
</reference>
<evidence type="ECO:0000313" key="4">
    <source>
        <dbReference type="Proteomes" id="UP000018467"/>
    </source>
</evidence>
<evidence type="ECO:0000313" key="3">
    <source>
        <dbReference type="Ensembl" id="ENSAMXP00000008233.2"/>
    </source>
</evidence>
<dbReference type="InParanoid" id="W5KKX1"/>
<evidence type="ECO:0000256" key="2">
    <source>
        <dbReference type="ARBA" id="ARBA00022737"/>
    </source>
</evidence>
<dbReference type="eggNOG" id="KOG4308">
    <property type="taxonomic scope" value="Eukaryota"/>
</dbReference>
<name>W5KKX1_ASTMX</name>
<organism evidence="3 4">
    <name type="scientific">Astyanax mexicanus</name>
    <name type="common">Blind cave fish</name>
    <name type="synonym">Astyanax fasciatus mexicanus</name>
    <dbReference type="NCBI Taxonomy" id="7994"/>
    <lineage>
        <taxon>Eukaryota</taxon>
        <taxon>Metazoa</taxon>
        <taxon>Chordata</taxon>
        <taxon>Craniata</taxon>
        <taxon>Vertebrata</taxon>
        <taxon>Euteleostomi</taxon>
        <taxon>Actinopterygii</taxon>
        <taxon>Neopterygii</taxon>
        <taxon>Teleostei</taxon>
        <taxon>Ostariophysi</taxon>
        <taxon>Characiformes</taxon>
        <taxon>Characoidei</taxon>
        <taxon>Acestrorhamphidae</taxon>
        <taxon>Acestrorhamphinae</taxon>
        <taxon>Astyanax</taxon>
    </lineage>
</organism>
<reference evidence="4" key="1">
    <citation type="submission" date="2013-03" db="EMBL/GenBank/DDBJ databases">
        <authorList>
            <person name="Jeffery W."/>
            <person name="Warren W."/>
            <person name="Wilson R.K."/>
        </authorList>
    </citation>
    <scope>NUCLEOTIDE SEQUENCE</scope>
    <source>
        <strain evidence="4">female</strain>
    </source>
</reference>
<sequence>MNQWKNCVNITVHSSAVLFTPLCRLWSCSITEEGCAALASALKSNPSHLRVLDLRLNKPGKSGKKLLSDLQKDPHFKLETLYCNLSDKSCADLASALSSNPSTLRELNLNNNKLQDSGVKLLSAGLKSSHCKLEKLKNNKINKEINKTNYLTATKVV</sequence>
<dbReference type="Gene3D" id="3.80.10.10">
    <property type="entry name" value="Ribonuclease Inhibitor"/>
    <property type="match status" value="1"/>
</dbReference>
<reference evidence="4" key="2">
    <citation type="journal article" date="2014" name="Nat. Commun.">
        <title>The cavefish genome reveals candidate genes for eye loss.</title>
        <authorList>
            <person name="McGaugh S.E."/>
            <person name="Gross J.B."/>
            <person name="Aken B."/>
            <person name="Blin M."/>
            <person name="Borowsky R."/>
            <person name="Chalopin D."/>
            <person name="Hinaux H."/>
            <person name="Jeffery W.R."/>
            <person name="Keene A."/>
            <person name="Ma L."/>
            <person name="Minx P."/>
            <person name="Murphy D."/>
            <person name="O'Quin K.E."/>
            <person name="Retaux S."/>
            <person name="Rohner N."/>
            <person name="Searle S.M."/>
            <person name="Stahl B.A."/>
            <person name="Tabin C."/>
            <person name="Volff J.N."/>
            <person name="Yoshizawa M."/>
            <person name="Warren W.C."/>
        </authorList>
    </citation>
    <scope>NUCLEOTIDE SEQUENCE [LARGE SCALE GENOMIC DNA]</scope>
    <source>
        <strain evidence="4">female</strain>
    </source>
</reference>
<dbReference type="InterPro" id="IPR032675">
    <property type="entry name" value="LRR_dom_sf"/>
</dbReference>
<dbReference type="Pfam" id="PF13516">
    <property type="entry name" value="LRR_6"/>
    <property type="match status" value="1"/>
</dbReference>
<dbReference type="SMART" id="SM00368">
    <property type="entry name" value="LRR_RI"/>
    <property type="match status" value="4"/>
</dbReference>
<dbReference type="InterPro" id="IPR001611">
    <property type="entry name" value="Leu-rich_rpt"/>
</dbReference>
<dbReference type="HOGENOM" id="CLU_002274_4_6_1"/>
<dbReference type="Bgee" id="ENSAMXG00000008011">
    <property type="expression patterns" value="Expressed in olfactory epithelium and 14 other cell types or tissues"/>
</dbReference>
<dbReference type="Ensembl" id="ENSAMXT00000008233.2">
    <property type="protein sequence ID" value="ENSAMXP00000008233.2"/>
    <property type="gene ID" value="ENSAMXG00000008011.2"/>
</dbReference>